<dbReference type="InterPro" id="IPR007484">
    <property type="entry name" value="Peptidase_M28"/>
</dbReference>
<dbReference type="InterPro" id="IPR045175">
    <property type="entry name" value="M28_fam"/>
</dbReference>
<protein>
    <recommendedName>
        <fullName evidence="2">Peptidase M28 domain-containing protein</fullName>
    </recommendedName>
</protein>
<evidence type="ECO:0000259" key="2">
    <source>
        <dbReference type="Pfam" id="PF04389"/>
    </source>
</evidence>
<evidence type="ECO:0000313" key="3">
    <source>
        <dbReference type="EMBL" id="GAG91899.1"/>
    </source>
</evidence>
<comment type="caution">
    <text evidence="3">The sequence shown here is derived from an EMBL/GenBank/DDBJ whole genome shotgun (WGS) entry which is preliminary data.</text>
</comment>
<keyword evidence="1" id="KW-0812">Transmembrane</keyword>
<dbReference type="Gene3D" id="3.40.630.10">
    <property type="entry name" value="Zn peptidases"/>
    <property type="match status" value="1"/>
</dbReference>
<accession>X1B811</accession>
<keyword evidence="1" id="KW-0472">Membrane</keyword>
<name>X1B811_9ZZZZ</name>
<dbReference type="GO" id="GO:0006508">
    <property type="term" value="P:proteolysis"/>
    <property type="evidence" value="ECO:0007669"/>
    <property type="project" value="InterPro"/>
</dbReference>
<dbReference type="GO" id="GO:0008235">
    <property type="term" value="F:metalloexopeptidase activity"/>
    <property type="evidence" value="ECO:0007669"/>
    <property type="project" value="InterPro"/>
</dbReference>
<proteinExistence type="predicted"/>
<dbReference type="EMBL" id="BART01022055">
    <property type="protein sequence ID" value="GAG91899.1"/>
    <property type="molecule type" value="Genomic_DNA"/>
</dbReference>
<dbReference type="SUPFAM" id="SSF53187">
    <property type="entry name" value="Zn-dependent exopeptidases"/>
    <property type="match status" value="1"/>
</dbReference>
<evidence type="ECO:0000256" key="1">
    <source>
        <dbReference type="SAM" id="Phobius"/>
    </source>
</evidence>
<dbReference type="Pfam" id="PF04389">
    <property type="entry name" value="Peptidase_M28"/>
    <property type="match status" value="1"/>
</dbReference>
<gene>
    <name evidence="3" type="ORF">S01H4_40493</name>
</gene>
<feature type="transmembrane region" description="Helical" evidence="1">
    <location>
        <begin position="6"/>
        <end position="27"/>
    </location>
</feature>
<feature type="non-terminal residue" evidence="3">
    <location>
        <position position="1"/>
    </location>
</feature>
<dbReference type="PANTHER" id="PTHR12147:SF26">
    <property type="entry name" value="PEPTIDASE M28 DOMAIN-CONTAINING PROTEIN"/>
    <property type="match status" value="1"/>
</dbReference>
<sequence>NRIYYSFRNITFVIGIIILILNLILLANKKSDKSIGSIDNASGVAILIELAKLIKKDPLNKTDVLFLWCGAEERGLWGSRQYCNKHFEEFIQDYELDKSYNINIDMVGTYIGLLDKLGLIKKKNLNDNLNDVLLASAGQQKITIKKESIKIGSGSSDHQVFRAYAKKYEKKGFQVSLFSTEDDVRYIHSKHDTPDKCSVENLNDCIETCYNAIKSLDLRVE</sequence>
<keyword evidence="1" id="KW-1133">Transmembrane helix</keyword>
<reference evidence="3" key="1">
    <citation type="journal article" date="2014" name="Front. Microbiol.">
        <title>High frequency of phylogenetically diverse reductive dehalogenase-homologous genes in deep subseafloor sedimentary metagenomes.</title>
        <authorList>
            <person name="Kawai M."/>
            <person name="Futagami T."/>
            <person name="Toyoda A."/>
            <person name="Takaki Y."/>
            <person name="Nishi S."/>
            <person name="Hori S."/>
            <person name="Arai W."/>
            <person name="Tsubouchi T."/>
            <person name="Morono Y."/>
            <person name="Uchiyama I."/>
            <person name="Ito T."/>
            <person name="Fujiyama A."/>
            <person name="Inagaki F."/>
            <person name="Takami H."/>
        </authorList>
    </citation>
    <scope>NUCLEOTIDE SEQUENCE</scope>
    <source>
        <strain evidence="3">Expedition CK06-06</strain>
    </source>
</reference>
<dbReference type="AlphaFoldDB" id="X1B811"/>
<organism evidence="3">
    <name type="scientific">marine sediment metagenome</name>
    <dbReference type="NCBI Taxonomy" id="412755"/>
    <lineage>
        <taxon>unclassified sequences</taxon>
        <taxon>metagenomes</taxon>
        <taxon>ecological metagenomes</taxon>
    </lineage>
</organism>
<dbReference type="PANTHER" id="PTHR12147">
    <property type="entry name" value="METALLOPEPTIDASE M28 FAMILY MEMBER"/>
    <property type="match status" value="1"/>
</dbReference>
<feature type="domain" description="Peptidase M28" evidence="2">
    <location>
        <begin position="36"/>
        <end position="211"/>
    </location>
</feature>